<comment type="catalytic activity">
    <reaction evidence="9">
        <text>tRNA(Cys) + L-cysteine + ATP = L-cysteinyl-tRNA(Cys) + AMP + diphosphate</text>
        <dbReference type="Rhea" id="RHEA:17773"/>
        <dbReference type="Rhea" id="RHEA-COMP:9661"/>
        <dbReference type="Rhea" id="RHEA-COMP:9679"/>
        <dbReference type="ChEBI" id="CHEBI:30616"/>
        <dbReference type="ChEBI" id="CHEBI:33019"/>
        <dbReference type="ChEBI" id="CHEBI:35235"/>
        <dbReference type="ChEBI" id="CHEBI:78442"/>
        <dbReference type="ChEBI" id="CHEBI:78517"/>
        <dbReference type="ChEBI" id="CHEBI:456215"/>
        <dbReference type="EC" id="6.1.1.16"/>
    </reaction>
</comment>
<feature type="binding site" evidence="9">
    <location>
        <position position="30"/>
    </location>
    <ligand>
        <name>Zn(2+)</name>
        <dbReference type="ChEBI" id="CHEBI:29105"/>
    </ligand>
</feature>
<comment type="cofactor">
    <cofactor evidence="9">
        <name>Zn(2+)</name>
        <dbReference type="ChEBI" id="CHEBI:29105"/>
    </cofactor>
    <text evidence="9">Binds 1 zinc ion per subunit.</text>
</comment>
<dbReference type="InterPro" id="IPR009080">
    <property type="entry name" value="tRNAsynth_Ia_anticodon-bd"/>
</dbReference>
<organism evidence="12 13">
    <name type="scientific">Candidatus Komeilibacteria bacterium CG10_big_fil_rev_8_21_14_0_10_41_13</name>
    <dbReference type="NCBI Taxonomy" id="1974476"/>
    <lineage>
        <taxon>Bacteria</taxon>
        <taxon>Candidatus Komeiliibacteriota</taxon>
    </lineage>
</organism>
<dbReference type="GO" id="GO:0004817">
    <property type="term" value="F:cysteine-tRNA ligase activity"/>
    <property type="evidence" value="ECO:0007669"/>
    <property type="project" value="UniProtKB-UniRule"/>
</dbReference>
<feature type="short sequence motif" description="'HIGH' region" evidence="9">
    <location>
        <begin position="32"/>
        <end position="42"/>
    </location>
</feature>
<evidence type="ECO:0000256" key="5">
    <source>
        <dbReference type="ARBA" id="ARBA00022833"/>
    </source>
</evidence>
<dbReference type="Gene3D" id="1.20.120.640">
    <property type="entry name" value="Anticodon-binding domain of a subclass of class I aminoacyl-tRNA synthetases"/>
    <property type="match status" value="1"/>
</dbReference>
<dbReference type="InterPro" id="IPR024909">
    <property type="entry name" value="Cys-tRNA/MSH_ligase"/>
</dbReference>
<dbReference type="SUPFAM" id="SSF47323">
    <property type="entry name" value="Anticodon-binding domain of a subclass of class I aminoacyl-tRNA synthetases"/>
    <property type="match status" value="1"/>
</dbReference>
<dbReference type="InterPro" id="IPR032678">
    <property type="entry name" value="tRNA-synt_1_cat_dom"/>
</dbReference>
<name>A0A2M6WCC4_9BACT</name>
<comment type="subunit">
    <text evidence="1 9">Monomer.</text>
</comment>
<feature type="binding site" evidence="9">
    <location>
        <position position="283"/>
    </location>
    <ligand>
        <name>ATP</name>
        <dbReference type="ChEBI" id="CHEBI:30616"/>
    </ligand>
</feature>
<dbReference type="GO" id="GO:0005524">
    <property type="term" value="F:ATP binding"/>
    <property type="evidence" value="ECO:0007669"/>
    <property type="project" value="UniProtKB-UniRule"/>
</dbReference>
<dbReference type="InterPro" id="IPR014729">
    <property type="entry name" value="Rossmann-like_a/b/a_fold"/>
</dbReference>
<feature type="binding site" evidence="9">
    <location>
        <position position="248"/>
    </location>
    <ligand>
        <name>Zn(2+)</name>
        <dbReference type="ChEBI" id="CHEBI:29105"/>
    </ligand>
</feature>
<keyword evidence="4 9" id="KW-0547">Nucleotide-binding</keyword>
<evidence type="ECO:0000313" key="12">
    <source>
        <dbReference type="EMBL" id="PIT90417.1"/>
    </source>
</evidence>
<dbReference type="Proteomes" id="UP000230543">
    <property type="component" value="Unassembled WGS sequence"/>
</dbReference>
<evidence type="ECO:0000313" key="13">
    <source>
        <dbReference type="Proteomes" id="UP000230543"/>
    </source>
</evidence>
<feature type="domain" description="tRNA synthetases class I catalytic" evidence="10">
    <location>
        <begin position="22"/>
        <end position="328"/>
    </location>
</feature>
<dbReference type="GO" id="GO:0006423">
    <property type="term" value="P:cysteinyl-tRNA aminoacylation"/>
    <property type="evidence" value="ECO:0007669"/>
    <property type="project" value="UniProtKB-UniRule"/>
</dbReference>
<dbReference type="Pfam" id="PF23493">
    <property type="entry name" value="CysS_C"/>
    <property type="match status" value="1"/>
</dbReference>
<feature type="binding site" evidence="9">
    <location>
        <position position="223"/>
    </location>
    <ligand>
        <name>Zn(2+)</name>
        <dbReference type="ChEBI" id="CHEBI:29105"/>
    </ligand>
</feature>
<gene>
    <name evidence="9" type="primary">cysS</name>
    <name evidence="12" type="ORF">COU22_02280</name>
</gene>
<evidence type="ECO:0000256" key="3">
    <source>
        <dbReference type="ARBA" id="ARBA00022723"/>
    </source>
</evidence>
<reference evidence="13" key="1">
    <citation type="submission" date="2017-09" db="EMBL/GenBank/DDBJ databases">
        <title>Depth-based differentiation of microbial function through sediment-hosted aquifers and enrichment of novel symbionts in the deep terrestrial subsurface.</title>
        <authorList>
            <person name="Probst A.J."/>
            <person name="Ladd B."/>
            <person name="Jarett J.K."/>
            <person name="Geller-Mcgrath D.E."/>
            <person name="Sieber C.M.K."/>
            <person name="Emerson J.B."/>
            <person name="Anantharaman K."/>
            <person name="Thomas B.C."/>
            <person name="Malmstrom R."/>
            <person name="Stieglmeier M."/>
            <person name="Klingl A."/>
            <person name="Woyke T."/>
            <person name="Ryan C.M."/>
            <person name="Banfield J.F."/>
        </authorList>
    </citation>
    <scope>NUCLEOTIDE SEQUENCE [LARGE SCALE GENOMIC DNA]</scope>
</reference>
<feature type="binding site" evidence="9">
    <location>
        <position position="252"/>
    </location>
    <ligand>
        <name>Zn(2+)</name>
        <dbReference type="ChEBI" id="CHEBI:29105"/>
    </ligand>
</feature>
<keyword evidence="9" id="KW-0963">Cytoplasm</keyword>
<feature type="domain" description="Cysteinyl-tRNA ligase anticodon binding" evidence="11">
    <location>
        <begin position="408"/>
        <end position="448"/>
    </location>
</feature>
<dbReference type="GO" id="GO:0005829">
    <property type="term" value="C:cytosol"/>
    <property type="evidence" value="ECO:0007669"/>
    <property type="project" value="TreeGrafter"/>
</dbReference>
<dbReference type="Pfam" id="PF01406">
    <property type="entry name" value="tRNA-synt_1e"/>
    <property type="match status" value="1"/>
</dbReference>
<dbReference type="EMBL" id="PFBO01000078">
    <property type="protein sequence ID" value="PIT90417.1"/>
    <property type="molecule type" value="Genomic_DNA"/>
</dbReference>
<evidence type="ECO:0000259" key="11">
    <source>
        <dbReference type="Pfam" id="PF23493"/>
    </source>
</evidence>
<evidence type="ECO:0000256" key="6">
    <source>
        <dbReference type="ARBA" id="ARBA00022840"/>
    </source>
</evidence>
<evidence type="ECO:0000256" key="8">
    <source>
        <dbReference type="ARBA" id="ARBA00023146"/>
    </source>
</evidence>
<dbReference type="CDD" id="cd00672">
    <property type="entry name" value="CysRS_core"/>
    <property type="match status" value="1"/>
</dbReference>
<dbReference type="PANTHER" id="PTHR10890">
    <property type="entry name" value="CYSTEINYL-TRNA SYNTHETASE"/>
    <property type="match status" value="1"/>
</dbReference>
<keyword evidence="2 9" id="KW-0436">Ligase</keyword>
<dbReference type="InterPro" id="IPR015803">
    <property type="entry name" value="Cys-tRNA-ligase"/>
</dbReference>
<dbReference type="EC" id="6.1.1.16" evidence="9"/>
<evidence type="ECO:0000259" key="10">
    <source>
        <dbReference type="Pfam" id="PF01406"/>
    </source>
</evidence>
<dbReference type="GO" id="GO:0008270">
    <property type="term" value="F:zinc ion binding"/>
    <property type="evidence" value="ECO:0007669"/>
    <property type="project" value="UniProtKB-UniRule"/>
</dbReference>
<protein>
    <recommendedName>
        <fullName evidence="9">Cysteine--tRNA ligase</fullName>
        <ecNumber evidence="9">6.1.1.16</ecNumber>
    </recommendedName>
    <alternativeName>
        <fullName evidence="9">Cysteinyl-tRNA synthetase</fullName>
        <shortName evidence="9">CysRS</shortName>
    </alternativeName>
</protein>
<dbReference type="AlphaFoldDB" id="A0A2M6WCC4"/>
<proteinExistence type="inferred from homology"/>
<keyword evidence="6 9" id="KW-0067">ATP-binding</keyword>
<dbReference type="NCBIfam" id="TIGR00435">
    <property type="entry name" value="cysS"/>
    <property type="match status" value="1"/>
</dbReference>
<comment type="caution">
    <text evidence="12">The sequence shown here is derived from an EMBL/GenBank/DDBJ whole genome shotgun (WGS) entry which is preliminary data.</text>
</comment>
<evidence type="ECO:0000256" key="4">
    <source>
        <dbReference type="ARBA" id="ARBA00022741"/>
    </source>
</evidence>
<dbReference type="Gene3D" id="3.40.50.620">
    <property type="entry name" value="HUPs"/>
    <property type="match status" value="1"/>
</dbReference>
<dbReference type="SUPFAM" id="SSF52374">
    <property type="entry name" value="Nucleotidylyl transferase"/>
    <property type="match status" value="1"/>
</dbReference>
<dbReference type="HAMAP" id="MF_00041">
    <property type="entry name" value="Cys_tRNA_synth"/>
    <property type="match status" value="1"/>
</dbReference>
<dbReference type="InterPro" id="IPR056411">
    <property type="entry name" value="CysS_C"/>
</dbReference>
<keyword evidence="5 9" id="KW-0862">Zinc</keyword>
<accession>A0A2M6WCC4</accession>
<evidence type="ECO:0000256" key="9">
    <source>
        <dbReference type="HAMAP-Rule" id="MF_00041"/>
    </source>
</evidence>
<evidence type="ECO:0000256" key="2">
    <source>
        <dbReference type="ARBA" id="ARBA00022598"/>
    </source>
</evidence>
<comment type="similarity">
    <text evidence="9">Belongs to the class-I aminoacyl-tRNA synthetase family.</text>
</comment>
<dbReference type="PANTHER" id="PTHR10890:SF3">
    <property type="entry name" value="CYSTEINE--TRNA LIGASE, CYTOPLASMIC"/>
    <property type="match status" value="1"/>
</dbReference>
<keyword evidence="8 9" id="KW-0030">Aminoacyl-tRNA synthetase</keyword>
<evidence type="ECO:0000256" key="1">
    <source>
        <dbReference type="ARBA" id="ARBA00011245"/>
    </source>
</evidence>
<comment type="subcellular location">
    <subcellularLocation>
        <location evidence="9">Cytoplasm</location>
    </subcellularLocation>
</comment>
<feature type="short sequence motif" description="'KMSKS' region" evidence="9">
    <location>
        <begin position="280"/>
        <end position="284"/>
    </location>
</feature>
<evidence type="ECO:0000256" key="7">
    <source>
        <dbReference type="ARBA" id="ARBA00022917"/>
    </source>
</evidence>
<keyword evidence="3 9" id="KW-0479">Metal-binding</keyword>
<keyword evidence="7 9" id="KW-0648">Protein biosynthesis</keyword>
<sequence>MIKPLFLYNTLARQKEEFKPLKKKVGLYTCGPTVYDYAHIGNLKTYIFEDILRRILEYNGYKVEQIMNITDVGHLTSDADEGEDKLEKGAKREGKTVWQIADFYAQVFKENLQALNIKEPAKYCKATDYIKEQIKLVKKLEKKGLTYQTSDGLYFDTSKYPDYARLAKLNMAGQKEGARVEINKEKRNPTDFSLWKFSPKDRQRQMEWPSPWGKGFPGWHLECSAISLKELGKEFDLHCGGIDHVPIHHTNERAQNWGFTGKESVKFWLHGEFLIMGQDKMAKSAGNFITLQTLIDKGFDPLAFRYFVLQAHYRSKLNFTWEALEAAQRGYDNLIAEIKRLDKPDHNCPEAVRNFSEAVNDDLNTSQALAILQDVLKSNCPSSAKRAMVMEFDKIFGLDLNRFAEKTELSDEVKELIELRQQARQAQDYHKADQLRQELLKKGVKIRDLTDGGYEIE</sequence>
<dbReference type="PRINTS" id="PR00983">
    <property type="entry name" value="TRNASYNTHCYS"/>
</dbReference>